<evidence type="ECO:0000313" key="3">
    <source>
        <dbReference type="Proteomes" id="UP001060112"/>
    </source>
</evidence>
<organism evidence="2 3">
    <name type="scientific">Allocoprobacillus halotolerans</name>
    <dbReference type="NCBI Taxonomy" id="2944914"/>
    <lineage>
        <taxon>Bacteria</taxon>
        <taxon>Bacillati</taxon>
        <taxon>Bacillota</taxon>
        <taxon>Erysipelotrichia</taxon>
        <taxon>Erysipelotrichales</taxon>
        <taxon>Erysipelotrichaceae</taxon>
        <taxon>Allocoprobacillus</taxon>
    </lineage>
</organism>
<dbReference type="Proteomes" id="UP001060112">
    <property type="component" value="Chromosome"/>
</dbReference>
<reference evidence="2" key="1">
    <citation type="submission" date="2022-07" db="EMBL/GenBank/DDBJ databases">
        <title>Faecal culturing of patients with breast cancer.</title>
        <authorList>
            <person name="Teng N.M.Y."/>
            <person name="Kiu R."/>
            <person name="Evans R."/>
            <person name="Baker D.J."/>
            <person name="Zenner C."/>
            <person name="Robinson S.D."/>
            <person name="Hall L.J."/>
        </authorList>
    </citation>
    <scope>NUCLEOTIDE SEQUENCE</scope>
    <source>
        <strain evidence="2">LH1062</strain>
    </source>
</reference>
<protein>
    <recommendedName>
        <fullName evidence="1">YegS/DAGK C-terminal domain-containing protein</fullName>
    </recommendedName>
</protein>
<dbReference type="RefSeq" id="WP_290137722.1">
    <property type="nucleotide sequence ID" value="NZ_CP101620.1"/>
</dbReference>
<name>A0ABY5I156_9FIRM</name>
<gene>
    <name evidence="2" type="ORF">NMU03_08720</name>
</gene>
<dbReference type="Gene3D" id="2.60.200.40">
    <property type="match status" value="1"/>
</dbReference>
<evidence type="ECO:0000313" key="2">
    <source>
        <dbReference type="EMBL" id="UTY37813.1"/>
    </source>
</evidence>
<keyword evidence="3" id="KW-1185">Reference proteome</keyword>
<evidence type="ECO:0000259" key="1">
    <source>
        <dbReference type="Pfam" id="PF19279"/>
    </source>
</evidence>
<sequence>MKQSLQQTSQKVDTIQINQHYYLNSACFGLDSIIANHVHDISDIPLVPESQSYIVSIFKQVFRYQSQHVKIVSDGKCLYDHPVILCTVNNGKYYGGGFQITPQANIQDGYMDICIVDRVPKIKIPYLVTYLLSHRLHKRHEVHFFKVKEVTVYSQTSCNVDGEEMQGDTYHLQICPQSLQLVMYGDFK</sequence>
<dbReference type="SUPFAM" id="SSF111331">
    <property type="entry name" value="NAD kinase/diacylglycerol kinase-like"/>
    <property type="match status" value="1"/>
</dbReference>
<dbReference type="InterPro" id="IPR016064">
    <property type="entry name" value="NAD/diacylglycerol_kinase_sf"/>
</dbReference>
<dbReference type="Pfam" id="PF19279">
    <property type="entry name" value="YegS_C"/>
    <property type="match status" value="1"/>
</dbReference>
<accession>A0ABY5I156</accession>
<proteinExistence type="predicted"/>
<dbReference type="InterPro" id="IPR045540">
    <property type="entry name" value="YegS/DAGK_C"/>
</dbReference>
<feature type="domain" description="YegS/DAGK C-terminal" evidence="1">
    <location>
        <begin position="27"/>
        <end position="182"/>
    </location>
</feature>
<dbReference type="EMBL" id="CP101620">
    <property type="protein sequence ID" value="UTY37813.1"/>
    <property type="molecule type" value="Genomic_DNA"/>
</dbReference>